<sequence length="106" mass="12002">MPSLSTQTHTHKPTFGPCRRRLPLSIGYNHDVDDDNDARSILLLLLFTHTHTHTHTYYHSNSARSCNEVIGRVHTNATVIYARAAPFPTRPVSHSSAVPARRIFHH</sequence>
<accession>A0A2S2N8A4</accession>
<reference evidence="1" key="1">
    <citation type="submission" date="2018-04" db="EMBL/GenBank/DDBJ databases">
        <title>Transcriptome of Schizaphis graminum biotype I.</title>
        <authorList>
            <person name="Scully E.D."/>
            <person name="Geib S.M."/>
            <person name="Palmer N.A."/>
            <person name="Koch K."/>
            <person name="Bradshaw J."/>
            <person name="Heng-Moss T."/>
            <person name="Sarath G."/>
        </authorList>
    </citation>
    <scope>NUCLEOTIDE SEQUENCE</scope>
</reference>
<dbReference type="EMBL" id="GGMR01000834">
    <property type="protein sequence ID" value="MBY13453.1"/>
    <property type="molecule type" value="Transcribed_RNA"/>
</dbReference>
<protein>
    <submittedName>
        <fullName evidence="1">Uncharacterized protein</fullName>
    </submittedName>
</protein>
<dbReference type="AlphaFoldDB" id="A0A2S2N8A4"/>
<name>A0A2S2N8A4_SCHGA</name>
<evidence type="ECO:0000313" key="1">
    <source>
        <dbReference type="EMBL" id="MBY13453.1"/>
    </source>
</evidence>
<organism evidence="1">
    <name type="scientific">Schizaphis graminum</name>
    <name type="common">Green bug aphid</name>
    <dbReference type="NCBI Taxonomy" id="13262"/>
    <lineage>
        <taxon>Eukaryota</taxon>
        <taxon>Metazoa</taxon>
        <taxon>Ecdysozoa</taxon>
        <taxon>Arthropoda</taxon>
        <taxon>Hexapoda</taxon>
        <taxon>Insecta</taxon>
        <taxon>Pterygota</taxon>
        <taxon>Neoptera</taxon>
        <taxon>Paraneoptera</taxon>
        <taxon>Hemiptera</taxon>
        <taxon>Sternorrhyncha</taxon>
        <taxon>Aphidomorpha</taxon>
        <taxon>Aphidoidea</taxon>
        <taxon>Aphididae</taxon>
        <taxon>Aphidini</taxon>
        <taxon>Schizaphis</taxon>
    </lineage>
</organism>
<proteinExistence type="predicted"/>
<gene>
    <name evidence="1" type="ORF">g.92258</name>
</gene>